<sequence length="261" mass="27840">MTAACRTATLAPLTSVLDALTAMDGHYPVHGLVPGLYVADRAGWTPATEIIHGDAFDDMLEAAGRRWNTSPHVAAALAWKCYSYWTSLPALLGYATARRVPLLEPDKVLVRYDDRKPFLRAGLTDPKIAILPGDPLAAADLPGVQVVADETALLQTLRSSLVDAHLGPVVDRMHTRLHLGARTLWGSLASGVAHGISRAADVLPGSALDAANTLLDTLGLTDLVDLTPAESGRLEVRRRTCCLAFALPEPQICRGCVINKS</sequence>
<evidence type="ECO:0000259" key="1">
    <source>
        <dbReference type="Pfam" id="PF06276"/>
    </source>
</evidence>
<dbReference type="AlphaFoldDB" id="A0A8J3LYL5"/>
<evidence type="ECO:0000313" key="3">
    <source>
        <dbReference type="Proteomes" id="UP000653674"/>
    </source>
</evidence>
<organism evidence="2 3">
    <name type="scientific">Planosporangium flavigriseum</name>
    <dbReference type="NCBI Taxonomy" id="373681"/>
    <lineage>
        <taxon>Bacteria</taxon>
        <taxon>Bacillati</taxon>
        <taxon>Actinomycetota</taxon>
        <taxon>Actinomycetes</taxon>
        <taxon>Micromonosporales</taxon>
        <taxon>Micromonosporaceae</taxon>
        <taxon>Planosporangium</taxon>
    </lineage>
</organism>
<dbReference type="EMBL" id="BONU01000046">
    <property type="protein sequence ID" value="GIG76164.1"/>
    <property type="molecule type" value="Genomic_DNA"/>
</dbReference>
<dbReference type="InterPro" id="IPR022770">
    <property type="entry name" value="IucA/IucC-like_C"/>
</dbReference>
<proteinExistence type="predicted"/>
<protein>
    <recommendedName>
        <fullName evidence="1">Aerobactin siderophore biosynthesis IucA/IucC-like C-terminal domain-containing protein</fullName>
    </recommendedName>
</protein>
<keyword evidence="3" id="KW-1185">Reference proteome</keyword>
<name>A0A8J3LYL5_9ACTN</name>
<gene>
    <name evidence="2" type="ORF">Pfl04_45680</name>
</gene>
<reference evidence="2" key="1">
    <citation type="submission" date="2021-01" db="EMBL/GenBank/DDBJ databases">
        <title>Whole genome shotgun sequence of Planosporangium flavigriseum NBRC 105377.</title>
        <authorList>
            <person name="Komaki H."/>
            <person name="Tamura T."/>
        </authorList>
    </citation>
    <scope>NUCLEOTIDE SEQUENCE</scope>
    <source>
        <strain evidence="2">NBRC 105377</strain>
    </source>
</reference>
<accession>A0A8J3LYL5</accession>
<dbReference type="GO" id="GO:0003824">
    <property type="term" value="F:catalytic activity"/>
    <property type="evidence" value="ECO:0007669"/>
    <property type="project" value="UniProtKB-ARBA"/>
</dbReference>
<dbReference type="Proteomes" id="UP000653674">
    <property type="component" value="Unassembled WGS sequence"/>
</dbReference>
<comment type="caution">
    <text evidence="2">The sequence shown here is derived from an EMBL/GenBank/DDBJ whole genome shotgun (WGS) entry which is preliminary data.</text>
</comment>
<feature type="domain" description="Aerobactin siderophore biosynthesis IucA/IucC-like C-terminal" evidence="1">
    <location>
        <begin position="80"/>
        <end position="215"/>
    </location>
</feature>
<evidence type="ECO:0000313" key="2">
    <source>
        <dbReference type="EMBL" id="GIG76164.1"/>
    </source>
</evidence>
<dbReference type="Pfam" id="PF06276">
    <property type="entry name" value="FhuF"/>
    <property type="match status" value="1"/>
</dbReference>